<protein>
    <submittedName>
        <fullName evidence="2">ANTAR domain-containing protein</fullName>
    </submittedName>
</protein>
<dbReference type="SMART" id="SM01012">
    <property type="entry name" value="ANTAR"/>
    <property type="match status" value="1"/>
</dbReference>
<evidence type="ECO:0000313" key="2">
    <source>
        <dbReference type="EMBL" id="MBN2909223.1"/>
    </source>
</evidence>
<dbReference type="EMBL" id="JAFHAP010000007">
    <property type="protein sequence ID" value="MBN2909223.1"/>
    <property type="molecule type" value="Genomic_DNA"/>
</dbReference>
<dbReference type="Pfam" id="PF03861">
    <property type="entry name" value="ANTAR"/>
    <property type="match status" value="1"/>
</dbReference>
<evidence type="ECO:0000313" key="3">
    <source>
        <dbReference type="Proteomes" id="UP001177120"/>
    </source>
</evidence>
<gene>
    <name evidence="2" type="ORF">JQC72_06770</name>
</gene>
<feature type="domain" description="ANTAR" evidence="1">
    <location>
        <begin position="115"/>
        <end position="176"/>
    </location>
</feature>
<comment type="caution">
    <text evidence="2">The sequence shown here is derived from an EMBL/GenBank/DDBJ whole genome shotgun (WGS) entry which is preliminary data.</text>
</comment>
<organism evidence="2 3">
    <name type="scientific">Polycladomyces zharkentensis</name>
    <dbReference type="NCBI Taxonomy" id="2807616"/>
    <lineage>
        <taxon>Bacteria</taxon>
        <taxon>Bacillati</taxon>
        <taxon>Bacillota</taxon>
        <taxon>Bacilli</taxon>
        <taxon>Bacillales</taxon>
        <taxon>Thermoactinomycetaceae</taxon>
        <taxon>Polycladomyces</taxon>
    </lineage>
</organism>
<keyword evidence="3" id="KW-1185">Reference proteome</keyword>
<dbReference type="Gene3D" id="1.10.10.10">
    <property type="entry name" value="Winged helix-like DNA-binding domain superfamily/Winged helix DNA-binding domain"/>
    <property type="match status" value="1"/>
</dbReference>
<dbReference type="InterPro" id="IPR011006">
    <property type="entry name" value="CheY-like_superfamily"/>
</dbReference>
<dbReference type="SUPFAM" id="SSF52172">
    <property type="entry name" value="CheY-like"/>
    <property type="match status" value="1"/>
</dbReference>
<name>A0ABS2WI44_9BACL</name>
<proteinExistence type="predicted"/>
<evidence type="ECO:0000259" key="1">
    <source>
        <dbReference type="PROSITE" id="PS50921"/>
    </source>
</evidence>
<accession>A0ABS2WI44</accession>
<dbReference type="RefSeq" id="WP_205494053.1">
    <property type="nucleotide sequence ID" value="NZ_JAFHAP010000007.1"/>
</dbReference>
<sequence>MNIWVLHEQPFTMSAGAYVDSLRRAGLSITAVDEKALETGVPDAVMLVYPSEGWKRRVTAVSEKCPWVLMLDRGGLPRADEWDEDRRPSAVIATTMDVRHAVWAIRQGVYQAKERAAWQKRIQQLERRLAQRAVIDRAKGKLMDERRWTEEQAYHYLRQTAMNERKTMQQVAHEVLSLKRQPVFAGSATRTIRAGSGKWKVT</sequence>
<dbReference type="InterPro" id="IPR036388">
    <property type="entry name" value="WH-like_DNA-bd_sf"/>
</dbReference>
<dbReference type="Proteomes" id="UP001177120">
    <property type="component" value="Unassembled WGS sequence"/>
</dbReference>
<dbReference type="InterPro" id="IPR005561">
    <property type="entry name" value="ANTAR"/>
</dbReference>
<reference evidence="2" key="1">
    <citation type="journal article" date="2024" name="Int. J. Syst. Evol. Microbiol.">
        <title>Polycladomyces zharkentensis sp. nov., a novel thermophilic cellulose- and starch-degrading member of the Bacillota from a geothermal aquifer in Kazakhstan.</title>
        <authorList>
            <person name="Mashzhan A."/>
            <person name="Kistaubayeva A."/>
            <person name="Javier-Lopez R."/>
            <person name="Bissenova U."/>
            <person name="Bissenbay A."/>
            <person name="Birkeland N.K."/>
        </authorList>
    </citation>
    <scope>NUCLEOTIDE SEQUENCE</scope>
    <source>
        <strain evidence="2">ZKZ2T</strain>
    </source>
</reference>
<dbReference type="PROSITE" id="PS50921">
    <property type="entry name" value="ANTAR"/>
    <property type="match status" value="1"/>
</dbReference>